<evidence type="ECO:0000259" key="1">
    <source>
        <dbReference type="SMART" id="SM00860"/>
    </source>
</evidence>
<dbReference type="SMART" id="SM00860">
    <property type="entry name" value="SMI1_KNR4"/>
    <property type="match status" value="1"/>
</dbReference>
<reference evidence="2" key="1">
    <citation type="submission" date="2021-01" db="EMBL/GenBank/DDBJ databases">
        <authorList>
            <person name="Corre E."/>
            <person name="Pelletier E."/>
            <person name="Niang G."/>
            <person name="Scheremetjew M."/>
            <person name="Finn R."/>
            <person name="Kale V."/>
            <person name="Holt S."/>
            <person name="Cochrane G."/>
            <person name="Meng A."/>
            <person name="Brown T."/>
            <person name="Cohen L."/>
        </authorList>
    </citation>
    <scope>NUCLEOTIDE SEQUENCE</scope>
    <source>
        <strain evidence="2">CCMP3303</strain>
    </source>
</reference>
<name>A0A6U0IR64_9STRA</name>
<sequence length="143" mass="15980">MDAAIAHLRELDICYCVGPLPTEQQVDAIALAAGISFPHDFRRYLLEASNIVYGITEPVRIDDSYLNFETVLAHAREIGVPDNLLPICEDNGDFYCVDTSSEAVIFYSHNDGYVGPESESWSNIAAWIEAVWIGEYQAMEDDE</sequence>
<dbReference type="InterPro" id="IPR018958">
    <property type="entry name" value="Knr4/Smi1-like_dom"/>
</dbReference>
<dbReference type="Gene3D" id="3.40.1580.10">
    <property type="entry name" value="SMI1/KNR4-like"/>
    <property type="match status" value="1"/>
</dbReference>
<protein>
    <recommendedName>
        <fullName evidence="1">Knr4/Smi1-like domain-containing protein</fullName>
    </recommendedName>
</protein>
<evidence type="ECO:0000313" key="3">
    <source>
        <dbReference type="EMBL" id="CAD8362803.1"/>
    </source>
</evidence>
<evidence type="ECO:0000313" key="2">
    <source>
        <dbReference type="EMBL" id="CAD8362801.1"/>
    </source>
</evidence>
<dbReference type="Pfam" id="PF14567">
    <property type="entry name" value="SUKH_5"/>
    <property type="match status" value="1"/>
</dbReference>
<accession>A0A6U0IR64</accession>
<proteinExistence type="predicted"/>
<dbReference type="EMBL" id="HBEJ01003616">
    <property type="protein sequence ID" value="CAD8362803.1"/>
    <property type="molecule type" value="Transcribed_RNA"/>
</dbReference>
<gene>
    <name evidence="2" type="ORF">MPOL1434_LOCUS2113</name>
    <name evidence="3" type="ORF">MPOL1434_LOCUS2114</name>
</gene>
<feature type="domain" description="Knr4/Smi1-like" evidence="1">
    <location>
        <begin position="20"/>
        <end position="130"/>
    </location>
</feature>
<dbReference type="InterPro" id="IPR037883">
    <property type="entry name" value="Knr4/Smi1-like_sf"/>
</dbReference>
<organism evidence="2">
    <name type="scientific">Minutocellus polymorphus</name>
    <dbReference type="NCBI Taxonomy" id="265543"/>
    <lineage>
        <taxon>Eukaryota</taxon>
        <taxon>Sar</taxon>
        <taxon>Stramenopiles</taxon>
        <taxon>Ochrophyta</taxon>
        <taxon>Bacillariophyta</taxon>
        <taxon>Mediophyceae</taxon>
        <taxon>Cymatosirophycidae</taxon>
        <taxon>Cymatosirales</taxon>
        <taxon>Cymatosiraceae</taxon>
        <taxon>Minutocellus</taxon>
    </lineage>
</organism>
<dbReference type="AlphaFoldDB" id="A0A6U0IR64"/>
<dbReference type="SUPFAM" id="SSF160631">
    <property type="entry name" value="SMI1/KNR4-like"/>
    <property type="match status" value="1"/>
</dbReference>
<dbReference type="EMBL" id="HBEJ01003614">
    <property type="protein sequence ID" value="CAD8362801.1"/>
    <property type="molecule type" value="Transcribed_RNA"/>
</dbReference>